<dbReference type="EMBL" id="CP081869">
    <property type="protein sequence ID" value="QZO01159.1"/>
    <property type="molecule type" value="Genomic_DNA"/>
</dbReference>
<evidence type="ECO:0008006" key="3">
    <source>
        <dbReference type="Google" id="ProtNLM"/>
    </source>
</evidence>
<dbReference type="AlphaFoldDB" id="A0A9E6UP94"/>
<dbReference type="KEGG" id="cmet:K6K41_06325"/>
<dbReference type="Gene3D" id="3.40.630.30">
    <property type="match status" value="1"/>
</dbReference>
<dbReference type="RefSeq" id="WP_261404398.1">
    <property type="nucleotide sequence ID" value="NZ_CP081869.1"/>
</dbReference>
<accession>A0A9E6UP94</accession>
<proteinExistence type="predicted"/>
<dbReference type="Proteomes" id="UP000825701">
    <property type="component" value="Chromosome"/>
</dbReference>
<organism evidence="1 2">
    <name type="scientific">Chenggangzhangella methanolivorans</name>
    <dbReference type="NCBI Taxonomy" id="1437009"/>
    <lineage>
        <taxon>Bacteria</taxon>
        <taxon>Pseudomonadati</taxon>
        <taxon>Pseudomonadota</taxon>
        <taxon>Alphaproteobacteria</taxon>
        <taxon>Hyphomicrobiales</taxon>
        <taxon>Methylopilaceae</taxon>
        <taxon>Chenggangzhangella</taxon>
    </lineage>
</organism>
<name>A0A9E6UP94_9HYPH</name>
<evidence type="ECO:0000313" key="1">
    <source>
        <dbReference type="EMBL" id="QZO01159.1"/>
    </source>
</evidence>
<evidence type="ECO:0000313" key="2">
    <source>
        <dbReference type="Proteomes" id="UP000825701"/>
    </source>
</evidence>
<keyword evidence="2" id="KW-1185">Reference proteome</keyword>
<dbReference type="SUPFAM" id="SSF55729">
    <property type="entry name" value="Acyl-CoA N-acyltransferases (Nat)"/>
    <property type="match status" value="1"/>
</dbReference>
<gene>
    <name evidence="1" type="ORF">K6K41_06325</name>
</gene>
<protein>
    <recommendedName>
        <fullName evidence="3">N-acetyltransferase domain-containing protein</fullName>
    </recommendedName>
</protein>
<dbReference type="InterPro" id="IPR016181">
    <property type="entry name" value="Acyl_CoA_acyltransferase"/>
</dbReference>
<sequence>MDGDTWHAYRLVAESDGSPPFLMEPASGPHDREAFTAAGFAPVSAYVSTRGTLDEAIGDGLPAALEGVAVTQWDGSNPDGFVRRLYAMSAGAFERNAFFKPLDLEGFLELYAPIIPAVDPRFVLFAHDQRGDLVGFLFAIPNRLEGPMAKTIIVKTYASMRRGVGRVLLDHVHRLAREAGFSDFIHALMHVDNVSLDRSQKHAGKVFRRYELMARRLD</sequence>
<reference evidence="1" key="1">
    <citation type="submission" date="2021-08" db="EMBL/GenBank/DDBJ databases">
        <authorList>
            <person name="Zhang H."/>
            <person name="Xu M."/>
            <person name="Yu Z."/>
            <person name="Yang L."/>
            <person name="Cai Y."/>
        </authorList>
    </citation>
    <scope>NUCLEOTIDE SEQUENCE</scope>
    <source>
        <strain evidence="1">CHL1</strain>
    </source>
</reference>